<evidence type="ECO:0000313" key="3">
    <source>
        <dbReference type="Proteomes" id="UP000185426"/>
    </source>
</evidence>
<reference evidence="2 3" key="1">
    <citation type="submission" date="2016-05" db="EMBL/GenBank/DDBJ databases">
        <title>Complete Genome and Methylome Analysis of Psychrotrophic Bacterial Isolates from Antarctic Lake Untersee.</title>
        <authorList>
            <person name="Fomenkov A."/>
            <person name="Akimov V.N."/>
            <person name="Vasilyeva L.V."/>
            <person name="Andersen D."/>
            <person name="Vincze T."/>
            <person name="Roberts R.J."/>
        </authorList>
    </citation>
    <scope>NUCLEOTIDE SEQUENCE [LARGE SCALE GENOMIC DNA]</scope>
    <source>
        <strain evidence="2 3">U14-5</strain>
    </source>
</reference>
<dbReference type="Proteomes" id="UP000185426">
    <property type="component" value="Chromosome"/>
</dbReference>
<dbReference type="RefSeq" id="WP_075622827.1">
    <property type="nucleotide sequence ID" value="NZ_CP015607.1"/>
</dbReference>
<keyword evidence="2" id="KW-0167">Capsid protein</keyword>
<proteinExistence type="predicted"/>
<dbReference type="EMBL" id="CP015607">
    <property type="protein sequence ID" value="APT46828.1"/>
    <property type="molecule type" value="Genomic_DNA"/>
</dbReference>
<protein>
    <submittedName>
        <fullName evidence="2">Spore coat protein</fullName>
    </submittedName>
</protein>
<accession>A0A1L6ZJX8</accession>
<feature type="compositionally biased region" description="Basic and acidic residues" evidence="1">
    <location>
        <begin position="152"/>
        <end position="161"/>
    </location>
</feature>
<gene>
    <name evidence="2" type="ORF">BSA145_13770</name>
</gene>
<feature type="compositionally biased region" description="Basic and acidic residues" evidence="1">
    <location>
        <begin position="38"/>
        <end position="82"/>
    </location>
</feature>
<organism evidence="2 3">
    <name type="scientific">Bacillus safensis</name>
    <dbReference type="NCBI Taxonomy" id="561879"/>
    <lineage>
        <taxon>Bacteria</taxon>
        <taxon>Bacillati</taxon>
        <taxon>Bacillota</taxon>
        <taxon>Bacilli</taxon>
        <taxon>Bacillales</taxon>
        <taxon>Bacillaceae</taxon>
        <taxon>Bacillus</taxon>
    </lineage>
</organism>
<evidence type="ECO:0000313" key="2">
    <source>
        <dbReference type="EMBL" id="APT46828.1"/>
    </source>
</evidence>
<feature type="region of interest" description="Disordered" evidence="1">
    <location>
        <begin position="1"/>
        <end position="170"/>
    </location>
</feature>
<sequence>MSNKGDENQKPLMYIVQPSYQESKPAMQNIVRKRKKSEKQPESETNAKDVIEESKQEEPAAQEIEHKKEAEPPKLQHERDITQEAEFTEELEITQEAEPAQEQEDTQEAEPAQEQEDTQEAEPAQEQEITQEPELIQKREPQEEEGNQPEGVFHETKEEPRRKRVKKPLSQMSIDEKVDFLTRLPHNMPRALCLIEADGKTYRGIIMDRKDDTVIIRTAGGGNPVELAIAEISSIHPLGF</sequence>
<dbReference type="InterPro" id="IPR025439">
    <property type="entry name" value="Spore_coat_CotO"/>
</dbReference>
<name>A0A1L6ZJX8_BACIA</name>
<dbReference type="Pfam" id="PF14153">
    <property type="entry name" value="Spore_coat_CotO"/>
    <property type="match status" value="1"/>
</dbReference>
<evidence type="ECO:0000256" key="1">
    <source>
        <dbReference type="SAM" id="MobiDB-lite"/>
    </source>
</evidence>
<keyword evidence="2" id="KW-0946">Virion</keyword>
<dbReference type="AlphaFoldDB" id="A0A1L6ZJX8"/>
<feature type="compositionally biased region" description="Acidic residues" evidence="1">
    <location>
        <begin position="86"/>
        <end position="131"/>
    </location>
</feature>